<evidence type="ECO:0000313" key="2">
    <source>
        <dbReference type="Proteomes" id="UP000672602"/>
    </source>
</evidence>
<protein>
    <submittedName>
        <fullName evidence="1">PAS domain-containing protein</fullName>
    </submittedName>
</protein>
<dbReference type="AlphaFoldDB" id="A0A8J7RWR1"/>
<keyword evidence="2" id="KW-1185">Reference proteome</keyword>
<gene>
    <name evidence="1" type="ORF">KAJ83_03915</name>
</gene>
<dbReference type="Proteomes" id="UP000672602">
    <property type="component" value="Unassembled WGS sequence"/>
</dbReference>
<dbReference type="Pfam" id="PF07310">
    <property type="entry name" value="PAS_5"/>
    <property type="match status" value="1"/>
</dbReference>
<name>A0A8J7RWR1_9PROT</name>
<comment type="caution">
    <text evidence="1">The sequence shown here is derived from an EMBL/GenBank/DDBJ whole genome shotgun (WGS) entry which is preliminary data.</text>
</comment>
<proteinExistence type="predicted"/>
<reference evidence="1" key="1">
    <citation type="submission" date="2021-04" db="EMBL/GenBank/DDBJ databases">
        <authorList>
            <person name="Zhang D.-C."/>
        </authorList>
    </citation>
    <scope>NUCLEOTIDE SEQUENCE</scope>
    <source>
        <strain evidence="1">CGMCC 1.15697</strain>
    </source>
</reference>
<dbReference type="RefSeq" id="WP_210680686.1">
    <property type="nucleotide sequence ID" value="NZ_JAGMWN010000001.1"/>
</dbReference>
<accession>A0A8J7RWR1</accession>
<dbReference type="InterPro" id="IPR009922">
    <property type="entry name" value="DUF1457"/>
</dbReference>
<organism evidence="1 2">
    <name type="scientific">Marivibrio halodurans</name>
    <dbReference type="NCBI Taxonomy" id="2039722"/>
    <lineage>
        <taxon>Bacteria</taxon>
        <taxon>Pseudomonadati</taxon>
        <taxon>Pseudomonadota</taxon>
        <taxon>Alphaproteobacteria</taxon>
        <taxon>Rhodospirillales</taxon>
        <taxon>Rhodospirillaceae</taxon>
        <taxon>Marivibrio</taxon>
    </lineage>
</organism>
<sequence length="179" mass="20170">MDERSAFLDRLHRADTRLVAFLDAWAAARDGAPVPRKTAFDPLAVAALLPMVWLYRYEPALGDFVCRLAGESVNQAWGHSIRGMTLRQVVGKADHPTILGRWREIVGTPFIHYGGSRERLSAQSVYQAHRLLMPLAGEAEGMSPPDYVIGISLYHLDPMDRDRMPLMPEDIVRLRCDVF</sequence>
<evidence type="ECO:0000313" key="1">
    <source>
        <dbReference type="EMBL" id="MBP5856142.1"/>
    </source>
</evidence>
<dbReference type="EMBL" id="JAGMWN010000001">
    <property type="protein sequence ID" value="MBP5856142.1"/>
    <property type="molecule type" value="Genomic_DNA"/>
</dbReference>